<dbReference type="Proteomes" id="UP001157006">
    <property type="component" value="Chromosome 2"/>
</dbReference>
<keyword evidence="2" id="KW-1185">Reference proteome</keyword>
<organism evidence="1 2">
    <name type="scientific">Vicia faba</name>
    <name type="common">Broad bean</name>
    <name type="synonym">Faba vulgaris</name>
    <dbReference type="NCBI Taxonomy" id="3906"/>
    <lineage>
        <taxon>Eukaryota</taxon>
        <taxon>Viridiplantae</taxon>
        <taxon>Streptophyta</taxon>
        <taxon>Embryophyta</taxon>
        <taxon>Tracheophyta</taxon>
        <taxon>Spermatophyta</taxon>
        <taxon>Magnoliopsida</taxon>
        <taxon>eudicotyledons</taxon>
        <taxon>Gunneridae</taxon>
        <taxon>Pentapetalae</taxon>
        <taxon>rosids</taxon>
        <taxon>fabids</taxon>
        <taxon>Fabales</taxon>
        <taxon>Fabaceae</taxon>
        <taxon>Papilionoideae</taxon>
        <taxon>50 kb inversion clade</taxon>
        <taxon>NPAAA clade</taxon>
        <taxon>Hologalegina</taxon>
        <taxon>IRL clade</taxon>
        <taxon>Fabeae</taxon>
        <taxon>Vicia</taxon>
    </lineage>
</organism>
<accession>A0AAV0ZJ59</accession>
<gene>
    <name evidence="1" type="ORF">VFH_II105520</name>
</gene>
<sequence>MFSYLEDLITKARYGNPRIRAQIPMGRLITNILIESLLVEALNLAQKMEVMIGRPLDGKDLLDMEIISEDTILPKDLDEESISNRRIVASDKRKWMFFKKMVKDYFSGHAKKKWKHKSNSKDSNTGTEFLNYMKPTNPLINLDHLELVLDSKIEITAVPDRDPNLYSTPSNPLLLRTNILPPPSHELLLNFEYEIVDHLRSLMDTYFDGMSPKETSRIWNEYTNWVITNTSEA</sequence>
<dbReference type="EMBL" id="OX451737">
    <property type="protein sequence ID" value="CAI8597961.1"/>
    <property type="molecule type" value="Genomic_DNA"/>
</dbReference>
<dbReference type="AlphaFoldDB" id="A0AAV0ZJ59"/>
<protein>
    <submittedName>
        <fullName evidence="1">Uncharacterized protein</fullName>
    </submittedName>
</protein>
<reference evidence="1 2" key="1">
    <citation type="submission" date="2023-01" db="EMBL/GenBank/DDBJ databases">
        <authorList>
            <person name="Kreplak J."/>
        </authorList>
    </citation>
    <scope>NUCLEOTIDE SEQUENCE [LARGE SCALE GENOMIC DNA]</scope>
</reference>
<name>A0AAV0ZJ59_VICFA</name>
<evidence type="ECO:0000313" key="1">
    <source>
        <dbReference type="EMBL" id="CAI8597961.1"/>
    </source>
</evidence>
<proteinExistence type="predicted"/>
<evidence type="ECO:0000313" key="2">
    <source>
        <dbReference type="Proteomes" id="UP001157006"/>
    </source>
</evidence>